<dbReference type="InterPro" id="IPR008274">
    <property type="entry name" value="AldOxase/xan_DH_MoCoBD1"/>
</dbReference>
<comment type="cofactor">
    <cofactor evidence="1">
        <name>Mo-molybdopterin</name>
        <dbReference type="ChEBI" id="CHEBI:71302"/>
    </cofactor>
</comment>
<evidence type="ECO:0000259" key="13">
    <source>
        <dbReference type="SMART" id="SM01008"/>
    </source>
</evidence>
<dbReference type="RefSeq" id="WP_007463425.1">
    <property type="nucleotide sequence ID" value="NZ_AMZO01000006.1"/>
</dbReference>
<dbReference type="PANTHER" id="PTHR11908:SF132">
    <property type="entry name" value="ALDEHYDE OXIDASE 1-RELATED"/>
    <property type="match status" value="1"/>
</dbReference>
<comment type="cofactor">
    <cofactor evidence="2">
        <name>FAD</name>
        <dbReference type="ChEBI" id="CHEBI:57692"/>
    </cofactor>
</comment>
<dbReference type="EMBL" id="AMZO01000006">
    <property type="protein sequence ID" value="ELR66624.1"/>
    <property type="molecule type" value="Genomic_DNA"/>
</dbReference>
<evidence type="ECO:0000256" key="1">
    <source>
        <dbReference type="ARBA" id="ARBA00001924"/>
    </source>
</evidence>
<dbReference type="GO" id="GO:0016491">
    <property type="term" value="F:oxidoreductase activity"/>
    <property type="evidence" value="ECO:0007669"/>
    <property type="project" value="UniProtKB-KW"/>
</dbReference>
<dbReference type="GO" id="GO:0005506">
    <property type="term" value="F:iron ion binding"/>
    <property type="evidence" value="ECO:0007669"/>
    <property type="project" value="InterPro"/>
</dbReference>
<dbReference type="InterPro" id="IPR037165">
    <property type="entry name" value="AldOxase/xan_DH_Mopterin-bd_sf"/>
</dbReference>
<dbReference type="FunFam" id="3.30.365.10:FF:000002">
    <property type="entry name" value="Xanthine dehydrogenase oxidase"/>
    <property type="match status" value="1"/>
</dbReference>
<dbReference type="GO" id="GO:0051537">
    <property type="term" value="F:2 iron, 2 sulfur cluster binding"/>
    <property type="evidence" value="ECO:0007669"/>
    <property type="project" value="UniProtKB-KW"/>
</dbReference>
<evidence type="ECO:0000256" key="5">
    <source>
        <dbReference type="ARBA" id="ARBA00022714"/>
    </source>
</evidence>
<dbReference type="SUPFAM" id="SSF56003">
    <property type="entry name" value="Molybdenum cofactor-binding domain"/>
    <property type="match status" value="1"/>
</dbReference>
<evidence type="ECO:0000256" key="4">
    <source>
        <dbReference type="ARBA" id="ARBA00022505"/>
    </source>
</evidence>
<dbReference type="NCBIfam" id="TIGR02965">
    <property type="entry name" value="xanthine_xdhB"/>
    <property type="match status" value="1"/>
</dbReference>
<dbReference type="Pfam" id="PF02738">
    <property type="entry name" value="MoCoBD_1"/>
    <property type="match status" value="1"/>
</dbReference>
<sequence length="786" mass="85321">MASRKHSPSEADSLASGSEQQLSTGVGHSVRHESAVKHASGEAIYVDDRPEFPDQLHLYALLSPHAHAEITRIDTSPCYDFEGVEKVISASDIPGEIDIGTIFPGDPLLADGKVEYVGQPVLLVAATDPETAYLAAQEAIIEYQPLPAILDIKTALAKNHFVNDSHWQKRGDAKNAISKAPHILSGEIHIGGQEHLYLEPHASFAVPTEDGGMVVYASTQNPTDVQKQVAKILGTPMRNVVVDTRRIGGGFGGKETQAAGPACMAALAAHLTGKPTKIRLYRTEDMMMTGKRHPFCNHYTVGFDDDGRIIGADITLASNCGYSPDLSAAIIDRAMFHCDNAYYLGDVSITAHCCKTNIASNTACRGFGAPQAMVTIETVMDEIASRLGKDPLEVRKLNYYDGEGRNITHYGQEVRHNLLNKITEQLETSSDYHARRKAISDFNKNSPILKKGLALTPVKFGISFTASFLNQAGALIHIYTDGSIHLNHGGTEMGQGLNTKIAQIVAEEFQVDINQIQITDTATDKVPNTSATAASSGADLNGKAAQTAARAIKQRLITFAGEHFHVAEEQISFRNGSVHIDKQVMPFANLIALAYLHQISLSSTGFYRTPGVHYDENTAQGHPFYYYAFGAACSEVIIDTLTGEYKILRADLCHDVGSSLNPALDKGQVEGGFIQGVGWLTSEELIWDKHGRLSTNSPANYKIPTIADIPVEFRTQLLEHNTNPEETIFHSKAVGEPPFMLAISVLSALKNAISYTSESGEIPKLDTPATPERVLWAIKSLQKPKT</sequence>
<dbReference type="InterPro" id="IPR016208">
    <property type="entry name" value="Ald_Oxase/xanthine_DH-like"/>
</dbReference>
<feature type="domain" description="Aldehyde oxidase/xanthine dehydrogenase a/b hammerhead" evidence="13">
    <location>
        <begin position="40"/>
        <end position="147"/>
    </location>
</feature>
<keyword evidence="9" id="KW-0411">Iron-sulfur</keyword>
<evidence type="ECO:0000256" key="8">
    <source>
        <dbReference type="ARBA" id="ARBA00023004"/>
    </source>
</evidence>
<evidence type="ECO:0000256" key="7">
    <source>
        <dbReference type="ARBA" id="ARBA00023002"/>
    </source>
</evidence>
<dbReference type="SMART" id="SM01008">
    <property type="entry name" value="Ald_Xan_dh_C"/>
    <property type="match status" value="1"/>
</dbReference>
<dbReference type="GO" id="GO:0030151">
    <property type="term" value="F:molybdenum ion binding"/>
    <property type="evidence" value="ECO:0007669"/>
    <property type="project" value="InterPro"/>
</dbReference>
<dbReference type="InterPro" id="IPR014309">
    <property type="entry name" value="Xanthine_DH_Mopterin-bd_su"/>
</dbReference>
<dbReference type="SUPFAM" id="SSF54665">
    <property type="entry name" value="CO dehydrogenase molybdoprotein N-domain-like"/>
    <property type="match status" value="1"/>
</dbReference>
<keyword evidence="7" id="KW-0560">Oxidoreductase</keyword>
<keyword evidence="6" id="KW-0479">Metal-binding</keyword>
<comment type="similarity">
    <text evidence="3">Belongs to the xanthine dehydrogenase family.</text>
</comment>
<keyword evidence="4" id="KW-0500">Molybdenum</keyword>
<comment type="caution">
    <text evidence="14">The sequence shown here is derived from an EMBL/GenBank/DDBJ whole genome shotgun (WGS) entry which is preliminary data.</text>
</comment>
<feature type="region of interest" description="Disordered" evidence="12">
    <location>
        <begin position="1"/>
        <end position="33"/>
    </location>
</feature>
<evidence type="ECO:0000256" key="6">
    <source>
        <dbReference type="ARBA" id="ARBA00022723"/>
    </source>
</evidence>
<name>L8JGJ0_9GAMM</name>
<dbReference type="FunFam" id="3.30.365.10:FF:000001">
    <property type="entry name" value="Xanthine dehydrogenase oxidase"/>
    <property type="match status" value="1"/>
</dbReference>
<dbReference type="Gene3D" id="3.30.365.10">
    <property type="entry name" value="Aldehyde oxidase/xanthine dehydrogenase, molybdopterin binding domain"/>
    <property type="match status" value="4"/>
</dbReference>
<evidence type="ECO:0000313" key="15">
    <source>
        <dbReference type="Proteomes" id="UP000011134"/>
    </source>
</evidence>
<dbReference type="PATRIC" id="fig|1056511.3.peg.1151"/>
<evidence type="ECO:0000256" key="10">
    <source>
        <dbReference type="ARBA" id="ARBA00034078"/>
    </source>
</evidence>
<dbReference type="Pfam" id="PF20256">
    <property type="entry name" value="MoCoBD_2"/>
    <property type="match status" value="1"/>
</dbReference>
<dbReference type="PANTHER" id="PTHR11908">
    <property type="entry name" value="XANTHINE DEHYDROGENASE"/>
    <property type="match status" value="1"/>
</dbReference>
<evidence type="ECO:0000256" key="9">
    <source>
        <dbReference type="ARBA" id="ARBA00023014"/>
    </source>
</evidence>
<evidence type="ECO:0000313" key="14">
    <source>
        <dbReference type="EMBL" id="ELR66624.1"/>
    </source>
</evidence>
<evidence type="ECO:0000256" key="11">
    <source>
        <dbReference type="ARBA" id="ARBA00053029"/>
    </source>
</evidence>
<evidence type="ECO:0000256" key="12">
    <source>
        <dbReference type="SAM" id="MobiDB-lite"/>
    </source>
</evidence>
<keyword evidence="5" id="KW-0001">2Fe-2S</keyword>
<dbReference type="Pfam" id="PF01315">
    <property type="entry name" value="Ald_Xan_dh_C"/>
    <property type="match status" value="1"/>
</dbReference>
<proteinExistence type="inferred from homology"/>
<dbReference type="InterPro" id="IPR000674">
    <property type="entry name" value="Ald_Oxase/Xan_DH_a/b"/>
</dbReference>
<dbReference type="AlphaFoldDB" id="L8JGJ0"/>
<dbReference type="InterPro" id="IPR036856">
    <property type="entry name" value="Ald_Oxase/Xan_DH_a/b_sf"/>
</dbReference>
<comment type="cofactor">
    <cofactor evidence="10">
        <name>[2Fe-2S] cluster</name>
        <dbReference type="ChEBI" id="CHEBI:190135"/>
    </cofactor>
</comment>
<reference evidence="14 15" key="1">
    <citation type="submission" date="2012-12" db="EMBL/GenBank/DDBJ databases">
        <title>Genome Assembly of Photobacterium sp. AK15.</title>
        <authorList>
            <person name="Khatri I."/>
            <person name="Vaidya B."/>
            <person name="Srinivas T.N.R."/>
            <person name="Subramanian S."/>
            <person name="Pinnaka A."/>
        </authorList>
    </citation>
    <scope>NUCLEOTIDE SEQUENCE [LARGE SCALE GENOMIC DNA]</scope>
    <source>
        <strain evidence="14 15">AK15</strain>
    </source>
</reference>
<dbReference type="Gene3D" id="3.90.1170.50">
    <property type="entry name" value="Aldehyde oxidase/xanthine dehydrogenase, a/b hammerhead"/>
    <property type="match status" value="1"/>
</dbReference>
<evidence type="ECO:0000256" key="2">
    <source>
        <dbReference type="ARBA" id="ARBA00001974"/>
    </source>
</evidence>
<keyword evidence="8" id="KW-0408">Iron</keyword>
<accession>L8JGJ0</accession>
<keyword evidence="15" id="KW-1185">Reference proteome</keyword>
<protein>
    <submittedName>
        <fullName evidence="14">Xanthine dehydrogenase, molybdenum binding subunit</fullName>
    </submittedName>
</protein>
<dbReference type="OrthoDB" id="9758509at2"/>
<organism evidence="14 15">
    <name type="scientific">Photobacterium marinum</name>
    <dbReference type="NCBI Taxonomy" id="1056511"/>
    <lineage>
        <taxon>Bacteria</taxon>
        <taxon>Pseudomonadati</taxon>
        <taxon>Pseudomonadota</taxon>
        <taxon>Gammaproteobacteria</taxon>
        <taxon>Vibrionales</taxon>
        <taxon>Vibrionaceae</taxon>
        <taxon>Photobacterium</taxon>
    </lineage>
</organism>
<evidence type="ECO:0000256" key="3">
    <source>
        <dbReference type="ARBA" id="ARBA00006849"/>
    </source>
</evidence>
<feature type="compositionally biased region" description="Polar residues" evidence="12">
    <location>
        <begin position="15"/>
        <end position="26"/>
    </location>
</feature>
<gene>
    <name evidence="14" type="ORF">C942_04322</name>
</gene>
<dbReference type="InterPro" id="IPR046867">
    <property type="entry name" value="AldOxase/xan_DH_MoCoBD2"/>
</dbReference>
<comment type="cofactor">
    <cofactor evidence="11">
        <name>Mo-molybdopterin cytosine dinucleotide</name>
        <dbReference type="ChEBI" id="CHEBI:71308"/>
    </cofactor>
</comment>
<dbReference type="Proteomes" id="UP000011134">
    <property type="component" value="Unassembled WGS sequence"/>
</dbReference>